<dbReference type="SUPFAM" id="SSF54909">
    <property type="entry name" value="Dimeric alpha+beta barrel"/>
    <property type="match status" value="1"/>
</dbReference>
<evidence type="ECO:0000256" key="1">
    <source>
        <dbReference type="ARBA" id="ARBA00007689"/>
    </source>
</evidence>
<dbReference type="PANTHER" id="PTHR37828">
    <property type="entry name" value="GSR2449 PROTEIN"/>
    <property type="match status" value="1"/>
</dbReference>
<dbReference type="InterPro" id="IPR011008">
    <property type="entry name" value="Dimeric_a/b-barrel"/>
</dbReference>
<evidence type="ECO:0000259" key="3">
    <source>
        <dbReference type="Pfam" id="PF03795"/>
    </source>
</evidence>
<sequence>MFVVTLTYVADISEVDAEEEAHLAWLDSQFADGVFVASGRRVPRHGGVIFADNVDREELNRRLSLDPYAEKCLADYTVIEFDPTRVAPGFEKLRSDTASPGAGVAGVPPRSAVPAESPTAEA</sequence>
<keyword evidence="5" id="KW-1185">Reference proteome</keyword>
<comment type="similarity">
    <text evidence="1">Belongs to the YciI family.</text>
</comment>
<name>A0ABN0V142_9ACTN</name>
<proteinExistence type="inferred from homology"/>
<dbReference type="PANTHER" id="PTHR37828:SF1">
    <property type="entry name" value="YCII-RELATED DOMAIN-CONTAINING PROTEIN"/>
    <property type="match status" value="1"/>
</dbReference>
<comment type="caution">
    <text evidence="4">The sequence shown here is derived from an EMBL/GenBank/DDBJ whole genome shotgun (WGS) entry which is preliminary data.</text>
</comment>
<evidence type="ECO:0000313" key="5">
    <source>
        <dbReference type="Proteomes" id="UP001500967"/>
    </source>
</evidence>
<feature type="region of interest" description="Disordered" evidence="2">
    <location>
        <begin position="96"/>
        <end position="122"/>
    </location>
</feature>
<dbReference type="RefSeq" id="WP_344652885.1">
    <property type="nucleotide sequence ID" value="NZ_BAAAGX010000028.1"/>
</dbReference>
<feature type="domain" description="YCII-related" evidence="3">
    <location>
        <begin position="1"/>
        <end position="81"/>
    </location>
</feature>
<protein>
    <submittedName>
        <fullName evidence="4">YciI family protein</fullName>
    </submittedName>
</protein>
<accession>A0ABN0V142</accession>
<reference evidence="4 5" key="1">
    <citation type="journal article" date="2019" name="Int. J. Syst. Evol. Microbiol.">
        <title>The Global Catalogue of Microorganisms (GCM) 10K type strain sequencing project: providing services to taxonomists for standard genome sequencing and annotation.</title>
        <authorList>
            <consortium name="The Broad Institute Genomics Platform"/>
            <consortium name="The Broad Institute Genome Sequencing Center for Infectious Disease"/>
            <person name="Wu L."/>
            <person name="Ma J."/>
        </authorList>
    </citation>
    <scope>NUCLEOTIDE SEQUENCE [LARGE SCALE GENOMIC DNA]</scope>
    <source>
        <strain evidence="4 5">JCM 10425</strain>
    </source>
</reference>
<dbReference type="InterPro" id="IPR005545">
    <property type="entry name" value="YCII"/>
</dbReference>
<gene>
    <name evidence="4" type="ORF">GCM10009539_66430</name>
</gene>
<dbReference type="EMBL" id="BAAAGX010000028">
    <property type="protein sequence ID" value="GAA0269965.1"/>
    <property type="molecule type" value="Genomic_DNA"/>
</dbReference>
<organism evidence="4 5">
    <name type="scientific">Cryptosporangium japonicum</name>
    <dbReference type="NCBI Taxonomy" id="80872"/>
    <lineage>
        <taxon>Bacteria</taxon>
        <taxon>Bacillati</taxon>
        <taxon>Actinomycetota</taxon>
        <taxon>Actinomycetes</taxon>
        <taxon>Cryptosporangiales</taxon>
        <taxon>Cryptosporangiaceae</taxon>
        <taxon>Cryptosporangium</taxon>
    </lineage>
</organism>
<dbReference type="Pfam" id="PF03795">
    <property type="entry name" value="YCII"/>
    <property type="match status" value="1"/>
</dbReference>
<dbReference type="Proteomes" id="UP001500967">
    <property type="component" value="Unassembled WGS sequence"/>
</dbReference>
<evidence type="ECO:0000313" key="4">
    <source>
        <dbReference type="EMBL" id="GAA0269965.1"/>
    </source>
</evidence>
<evidence type="ECO:0000256" key="2">
    <source>
        <dbReference type="SAM" id="MobiDB-lite"/>
    </source>
</evidence>